<dbReference type="PANTHER" id="PTHR42101:SF1">
    <property type="entry name" value="LOW TEMPERATURE REQUIREMENT A"/>
    <property type="match status" value="1"/>
</dbReference>
<keyword evidence="2" id="KW-0732">Signal</keyword>
<evidence type="ECO:0000256" key="2">
    <source>
        <dbReference type="SAM" id="SignalP"/>
    </source>
</evidence>
<evidence type="ECO:0000313" key="3">
    <source>
        <dbReference type="EMBL" id="CAE6489884.1"/>
    </source>
</evidence>
<feature type="chain" id="PRO_5034840248" evidence="2">
    <location>
        <begin position="20"/>
        <end position="535"/>
    </location>
</feature>
<protein>
    <submittedName>
        <fullName evidence="3">Uncharacterized protein</fullName>
    </submittedName>
</protein>
<dbReference type="EMBL" id="CAJMWT010004414">
    <property type="protein sequence ID" value="CAE6489884.1"/>
    <property type="molecule type" value="Genomic_DNA"/>
</dbReference>
<keyword evidence="1" id="KW-0472">Membrane</keyword>
<keyword evidence="1" id="KW-1133">Transmembrane helix</keyword>
<evidence type="ECO:0000313" key="4">
    <source>
        <dbReference type="Proteomes" id="UP000663843"/>
    </source>
</evidence>
<keyword evidence="1" id="KW-0812">Transmembrane</keyword>
<dbReference type="Proteomes" id="UP000663843">
    <property type="component" value="Unassembled WGS sequence"/>
</dbReference>
<reference evidence="3" key="1">
    <citation type="submission" date="2021-01" db="EMBL/GenBank/DDBJ databases">
        <authorList>
            <person name="Kaushik A."/>
        </authorList>
    </citation>
    <scope>NUCLEOTIDE SEQUENCE</scope>
    <source>
        <strain evidence="3">AG2-2IIIB</strain>
    </source>
</reference>
<name>A0A8H3CSS9_9AGAM</name>
<feature type="transmembrane region" description="Helical" evidence="1">
    <location>
        <begin position="174"/>
        <end position="196"/>
    </location>
</feature>
<proteinExistence type="predicted"/>
<feature type="transmembrane region" description="Helical" evidence="1">
    <location>
        <begin position="471"/>
        <end position="491"/>
    </location>
</feature>
<feature type="signal peptide" evidence="2">
    <location>
        <begin position="1"/>
        <end position="19"/>
    </location>
</feature>
<feature type="transmembrane region" description="Helical" evidence="1">
    <location>
        <begin position="238"/>
        <end position="259"/>
    </location>
</feature>
<dbReference type="PANTHER" id="PTHR42101">
    <property type="entry name" value="CHROMOSOME 16, WHOLE GENOME SHOTGUN SEQUENCE"/>
    <property type="match status" value="1"/>
</dbReference>
<dbReference type="AlphaFoldDB" id="A0A8H3CSS9"/>
<gene>
    <name evidence="3" type="ORF">RDB_LOCUS128150</name>
</gene>
<sequence>MLVLAIAFASTRFIHLVQYLRVLYYARSSTGMNQVNDKSSTNKSGTDPQVSTRPWIECIPPQLKFITNGLLICNPMFITVLVISSLPFGQTITGASNKLGLWFGGFLVEPLSHLSIPAYRWVIKRIRLLNGAPVHGQESGSGSKHGGNSNISISSGYELPLSPGMNLYERLQTVTTIIVGEGINGIAGILSAAMVAPGAGRAVVVNVISAACTIWFIAYIYFEGPKGDKAPQTKSLRYILWLILHLPFPASTVLLLIGIKNQFLLTGFSSALFDTTTEFNINFREQLDGVTSEPPLEKQHRYESIPPGAWDCLGRVAAEVWSLRLSLTMAPNAFKVFNKGDDDIINSLKPNITEYYNNTTLVLQDLDRNRQRQPQNETYFKILSQLLDGTLQSTRCIIAFAGLILMSLSLQDLIHSAPRDRYQWGVILSRFLMGIVLCLLLLLNIGKYQALFVPVGHEGQRAGVFLWLEKFWVSPTIAIAYAVQFFVEIALSRFAKRSTKKATEAAAIAEETEKEIDARDKVIPMTDSPWERALV</sequence>
<comment type="caution">
    <text evidence="3">The sequence shown here is derived from an EMBL/GenBank/DDBJ whole genome shotgun (WGS) entry which is preliminary data.</text>
</comment>
<accession>A0A8H3CSS9</accession>
<feature type="transmembrane region" description="Helical" evidence="1">
    <location>
        <begin position="431"/>
        <end position="451"/>
    </location>
</feature>
<feature type="transmembrane region" description="Helical" evidence="1">
    <location>
        <begin position="202"/>
        <end position="222"/>
    </location>
</feature>
<organism evidence="3 4">
    <name type="scientific">Rhizoctonia solani</name>
    <dbReference type="NCBI Taxonomy" id="456999"/>
    <lineage>
        <taxon>Eukaryota</taxon>
        <taxon>Fungi</taxon>
        <taxon>Dikarya</taxon>
        <taxon>Basidiomycota</taxon>
        <taxon>Agaricomycotina</taxon>
        <taxon>Agaricomycetes</taxon>
        <taxon>Cantharellales</taxon>
        <taxon>Ceratobasidiaceae</taxon>
        <taxon>Rhizoctonia</taxon>
    </lineage>
</organism>
<evidence type="ECO:0000256" key="1">
    <source>
        <dbReference type="SAM" id="Phobius"/>
    </source>
</evidence>